<reference evidence="2" key="2">
    <citation type="submission" date="2010-04" db="EMBL/GenBank/DDBJ databases">
        <authorList>
            <person name="Buell R."/>
            <person name="Hamilton J."/>
            <person name="Hostetler J."/>
        </authorList>
    </citation>
    <scope>NUCLEOTIDE SEQUENCE [LARGE SCALE GENOMIC DNA]</scope>
    <source>
        <strain evidence="2">DAOM:BR144</strain>
    </source>
</reference>
<evidence type="ECO:0000313" key="1">
    <source>
        <dbReference type="EnsemblProtists" id="PYU1_T000178"/>
    </source>
</evidence>
<protein>
    <submittedName>
        <fullName evidence="1">Uncharacterized protein</fullName>
    </submittedName>
</protein>
<organism evidence="1 2">
    <name type="scientific">Globisporangium ultimum (strain ATCC 200006 / CBS 805.95 / DAOM BR144)</name>
    <name type="common">Pythium ultimum</name>
    <dbReference type="NCBI Taxonomy" id="431595"/>
    <lineage>
        <taxon>Eukaryota</taxon>
        <taxon>Sar</taxon>
        <taxon>Stramenopiles</taxon>
        <taxon>Oomycota</taxon>
        <taxon>Peronosporomycetes</taxon>
        <taxon>Pythiales</taxon>
        <taxon>Pythiaceae</taxon>
        <taxon>Globisporangium</taxon>
    </lineage>
</organism>
<dbReference type="InParanoid" id="K3W5D7"/>
<dbReference type="VEuPathDB" id="FungiDB:PYU1_G000178"/>
<dbReference type="AlphaFoldDB" id="K3W5D7"/>
<dbReference type="eggNOG" id="KOG1809">
    <property type="taxonomic scope" value="Eukaryota"/>
</dbReference>
<dbReference type="EnsemblProtists" id="PYU1_T000178">
    <property type="protein sequence ID" value="PYU1_T000178"/>
    <property type="gene ID" value="PYU1_G000178"/>
</dbReference>
<evidence type="ECO:0000313" key="2">
    <source>
        <dbReference type="Proteomes" id="UP000019132"/>
    </source>
</evidence>
<dbReference type="HOGENOM" id="CLU_549212_0_0_1"/>
<accession>K3W5D7</accession>
<reference evidence="2" key="1">
    <citation type="journal article" date="2010" name="Genome Biol.">
        <title>Genome sequence of the necrotrophic plant pathogen Pythium ultimum reveals original pathogenicity mechanisms and effector repertoire.</title>
        <authorList>
            <person name="Levesque C.A."/>
            <person name="Brouwer H."/>
            <person name="Cano L."/>
            <person name="Hamilton J.P."/>
            <person name="Holt C."/>
            <person name="Huitema E."/>
            <person name="Raffaele S."/>
            <person name="Robideau G.P."/>
            <person name="Thines M."/>
            <person name="Win J."/>
            <person name="Zerillo M.M."/>
            <person name="Beakes G.W."/>
            <person name="Boore J.L."/>
            <person name="Busam D."/>
            <person name="Dumas B."/>
            <person name="Ferriera S."/>
            <person name="Fuerstenberg S.I."/>
            <person name="Gachon C.M."/>
            <person name="Gaulin E."/>
            <person name="Govers F."/>
            <person name="Grenville-Briggs L."/>
            <person name="Horner N."/>
            <person name="Hostetler J."/>
            <person name="Jiang R.H."/>
            <person name="Johnson J."/>
            <person name="Krajaejun T."/>
            <person name="Lin H."/>
            <person name="Meijer H.J."/>
            <person name="Moore B."/>
            <person name="Morris P."/>
            <person name="Phuntmart V."/>
            <person name="Puiu D."/>
            <person name="Shetty J."/>
            <person name="Stajich J.E."/>
            <person name="Tripathy S."/>
            <person name="Wawra S."/>
            <person name="van West P."/>
            <person name="Whitty B.R."/>
            <person name="Coutinho P.M."/>
            <person name="Henrissat B."/>
            <person name="Martin F."/>
            <person name="Thomas P.D."/>
            <person name="Tyler B.M."/>
            <person name="De Vries R.P."/>
            <person name="Kamoun S."/>
            <person name="Yandell M."/>
            <person name="Tisserat N."/>
            <person name="Buell C.R."/>
        </authorList>
    </citation>
    <scope>NUCLEOTIDE SEQUENCE</scope>
    <source>
        <strain evidence="2">DAOM:BR144</strain>
    </source>
</reference>
<reference evidence="1" key="3">
    <citation type="submission" date="2015-02" db="UniProtKB">
        <authorList>
            <consortium name="EnsemblProtists"/>
        </authorList>
    </citation>
    <scope>IDENTIFICATION</scope>
    <source>
        <strain evidence="1">DAOM BR144</strain>
    </source>
</reference>
<proteinExistence type="predicted"/>
<dbReference type="Proteomes" id="UP000019132">
    <property type="component" value="Unassembled WGS sequence"/>
</dbReference>
<dbReference type="EMBL" id="GL376636">
    <property type="status" value="NOT_ANNOTATED_CDS"/>
    <property type="molecule type" value="Genomic_DNA"/>
</dbReference>
<keyword evidence="2" id="KW-1185">Reference proteome</keyword>
<sequence>MCVSYFVTGAGAYISIQGSGIDLNYVYGYYAVLGDYLLNQIISFFDWISMQTQPPEVIVLNQRTKIDLNLQRIKLLLPRGAIGNPIARHRKPERMEIDVRQVLIHSRPYPTCARMEQLRIQIKDIHISTCIVDTGIRPHTDAVGSVDEAVVQADKKSAHLKLEQQIAASKTKMFSHKAVFIDVVALPIPIDAKKKKKESKQHKKAGFKDMEDAARGMEKLCSHVMVSLCQPGDWDNENEDDKSSAQASENRKAAAVKANKAIELALDLHQLELFGCILTENFGYNELVPRATSGATLEDEFLATNIQVLVGDVSLSVVRSNNIVDYEEKKALNPEERALAQVDLSSVKVIILGYSSERAQYRVLSSKASLWKVDVESVHAEDNGENSSTAAPVAKKVLTSCAELYRSTGESGSPGECIDVTIDEHKPSSDPNTVELPMDIRVHIDTCAFTPAIIQFASRVAPFLFCKPRFRDYSPQPDGPMNVSVTTGAVYSSHNAQ</sequence>
<name>K3W5D7_GLOUD</name>